<name>A0A6A0ABM1_HAELA</name>
<comment type="caution">
    <text evidence="2">The sequence shown here is derived from an EMBL/GenBank/DDBJ whole genome shotgun (WGS) entry which is preliminary data.</text>
</comment>
<feature type="region of interest" description="Disordered" evidence="1">
    <location>
        <begin position="1"/>
        <end position="25"/>
    </location>
</feature>
<dbReference type="CDD" id="cd00060">
    <property type="entry name" value="FHA"/>
    <property type="match status" value="1"/>
</dbReference>
<dbReference type="Proteomes" id="UP000485058">
    <property type="component" value="Unassembled WGS sequence"/>
</dbReference>
<dbReference type="AlphaFoldDB" id="A0A6A0ABM1"/>
<evidence type="ECO:0000313" key="2">
    <source>
        <dbReference type="EMBL" id="GFH30145.1"/>
    </source>
</evidence>
<protein>
    <submittedName>
        <fullName evidence="2">FHA domain-containing protein</fullName>
    </submittedName>
</protein>
<reference evidence="2 3" key="1">
    <citation type="submission" date="2020-02" db="EMBL/GenBank/DDBJ databases">
        <title>Draft genome sequence of Haematococcus lacustris strain NIES-144.</title>
        <authorList>
            <person name="Morimoto D."/>
            <person name="Nakagawa S."/>
            <person name="Yoshida T."/>
            <person name="Sawayama S."/>
        </authorList>
    </citation>
    <scope>NUCLEOTIDE SEQUENCE [LARGE SCALE GENOMIC DNA]</scope>
    <source>
        <strain evidence="2 3">NIES-144</strain>
    </source>
</reference>
<keyword evidence="3" id="KW-1185">Reference proteome</keyword>
<proteinExistence type="predicted"/>
<gene>
    <name evidence="2" type="ORF">HaLaN_28939</name>
</gene>
<organism evidence="2 3">
    <name type="scientific">Haematococcus lacustris</name>
    <name type="common">Green alga</name>
    <name type="synonym">Haematococcus pluvialis</name>
    <dbReference type="NCBI Taxonomy" id="44745"/>
    <lineage>
        <taxon>Eukaryota</taxon>
        <taxon>Viridiplantae</taxon>
        <taxon>Chlorophyta</taxon>
        <taxon>core chlorophytes</taxon>
        <taxon>Chlorophyceae</taxon>
        <taxon>CS clade</taxon>
        <taxon>Chlamydomonadales</taxon>
        <taxon>Haematococcaceae</taxon>
        <taxon>Haematococcus</taxon>
    </lineage>
</organism>
<dbReference type="EMBL" id="BLLF01004729">
    <property type="protein sequence ID" value="GFH30145.1"/>
    <property type="molecule type" value="Genomic_DNA"/>
</dbReference>
<evidence type="ECO:0000256" key="1">
    <source>
        <dbReference type="SAM" id="MobiDB-lite"/>
    </source>
</evidence>
<evidence type="ECO:0000313" key="3">
    <source>
        <dbReference type="Proteomes" id="UP000485058"/>
    </source>
</evidence>
<accession>A0A6A0ABM1</accession>
<sequence>MLRLGSSPAPSARWPAREARPASQLRASASGTTFFTLIGESETINVTKTPYTIGSSPSADLRLSAPNCECPDPVPGLQQPGRQVGHVLRLCCAWPHRAVHAEHAVVERKGQQFFLKALVGEDLFDDTHCWIDGTPLRPRVAYLLGSGGRLAFGNAAKTFTITFQQGEGSNPLLHMMMQGMASQASPSVKESLQQKL</sequence>
<dbReference type="Gene3D" id="2.60.200.20">
    <property type="match status" value="1"/>
</dbReference>